<gene>
    <name evidence="1" type="ORF">TNCT_714201</name>
</gene>
<dbReference type="OrthoDB" id="10296943at2759"/>
<dbReference type="EMBL" id="BMAO01016695">
    <property type="protein sequence ID" value="GFR10501.1"/>
    <property type="molecule type" value="Genomic_DNA"/>
</dbReference>
<accession>A0A8X6GSK6</accession>
<comment type="caution">
    <text evidence="1">The sequence shown here is derived from an EMBL/GenBank/DDBJ whole genome shotgun (WGS) entry which is preliminary data.</text>
</comment>
<protein>
    <submittedName>
        <fullName evidence="1">Uncharacterized protein</fullName>
    </submittedName>
</protein>
<evidence type="ECO:0000313" key="1">
    <source>
        <dbReference type="EMBL" id="GFR10501.1"/>
    </source>
</evidence>
<reference evidence="1" key="1">
    <citation type="submission" date="2020-07" db="EMBL/GenBank/DDBJ databases">
        <title>Multicomponent nature underlies the extraordinary mechanical properties of spider dragline silk.</title>
        <authorList>
            <person name="Kono N."/>
            <person name="Nakamura H."/>
            <person name="Mori M."/>
            <person name="Yoshida Y."/>
            <person name="Ohtoshi R."/>
            <person name="Malay A.D."/>
            <person name="Moran D.A.P."/>
            <person name="Tomita M."/>
            <person name="Numata K."/>
            <person name="Arakawa K."/>
        </authorList>
    </citation>
    <scope>NUCLEOTIDE SEQUENCE</scope>
</reference>
<proteinExistence type="predicted"/>
<name>A0A8X6GSK6_TRICU</name>
<organism evidence="1 2">
    <name type="scientific">Trichonephila clavata</name>
    <name type="common">Joro spider</name>
    <name type="synonym">Nephila clavata</name>
    <dbReference type="NCBI Taxonomy" id="2740835"/>
    <lineage>
        <taxon>Eukaryota</taxon>
        <taxon>Metazoa</taxon>
        <taxon>Ecdysozoa</taxon>
        <taxon>Arthropoda</taxon>
        <taxon>Chelicerata</taxon>
        <taxon>Arachnida</taxon>
        <taxon>Araneae</taxon>
        <taxon>Araneomorphae</taxon>
        <taxon>Entelegynae</taxon>
        <taxon>Araneoidea</taxon>
        <taxon>Nephilidae</taxon>
        <taxon>Trichonephila</taxon>
    </lineage>
</organism>
<evidence type="ECO:0000313" key="2">
    <source>
        <dbReference type="Proteomes" id="UP000887116"/>
    </source>
</evidence>
<keyword evidence="2" id="KW-1185">Reference proteome</keyword>
<dbReference type="AlphaFoldDB" id="A0A8X6GSK6"/>
<sequence length="158" mass="17436">MADCAFAASFHNSNNKTVIAAVPLIVPSDRLVQLPRSTVENRLQGADGGRAQQTLRGAKDWFHVRMWSEETTGCSSPLSLMIHGLLMEHPHGASPSLLPRIPFDGRVDEYTEGVELQNARSRDSRHGNRIYRKPQAAAKLPPFTFFVYSSFLSGKEGG</sequence>
<dbReference type="Proteomes" id="UP000887116">
    <property type="component" value="Unassembled WGS sequence"/>
</dbReference>